<proteinExistence type="predicted"/>
<keyword evidence="2" id="KW-1185">Reference proteome</keyword>
<reference evidence="1" key="1">
    <citation type="submission" date="2024-05" db="EMBL/GenBank/DDBJ databases">
        <title>Whole genome shotgun sequence of Streptomyces violascens NBRC 12920.</title>
        <authorList>
            <person name="Komaki H."/>
            <person name="Tamura T."/>
        </authorList>
    </citation>
    <scope>NUCLEOTIDE SEQUENCE</scope>
    <source>
        <strain evidence="1">NBRC 12920</strain>
    </source>
</reference>
<accession>A0ABQ3QTZ1</accession>
<name>A0ABQ3QTZ1_9ACTN</name>
<dbReference type="EMBL" id="BNDY01000017">
    <property type="protein sequence ID" value="GHI40746.1"/>
    <property type="molecule type" value="Genomic_DNA"/>
</dbReference>
<dbReference type="Proteomes" id="UP001050808">
    <property type="component" value="Unassembled WGS sequence"/>
</dbReference>
<sequence>MPTNECYMWVVQFIRLNWGGLLTHLESLPWPAPGSVQVLVRDEEDSCFGLWMIYDGKLAEVPLPHTKREPFEGNSVTGVLSRTDQP</sequence>
<gene>
    <name evidence="1" type="ORF">Sviol_51540</name>
</gene>
<organism evidence="1 2">
    <name type="scientific">Streptomyces violascens</name>
    <dbReference type="NCBI Taxonomy" id="67381"/>
    <lineage>
        <taxon>Bacteria</taxon>
        <taxon>Bacillati</taxon>
        <taxon>Actinomycetota</taxon>
        <taxon>Actinomycetes</taxon>
        <taxon>Kitasatosporales</taxon>
        <taxon>Streptomycetaceae</taxon>
        <taxon>Streptomyces</taxon>
    </lineage>
</organism>
<comment type="caution">
    <text evidence="1">The sequence shown here is derived from an EMBL/GenBank/DDBJ whole genome shotgun (WGS) entry which is preliminary data.</text>
</comment>
<evidence type="ECO:0000313" key="1">
    <source>
        <dbReference type="EMBL" id="GHI40746.1"/>
    </source>
</evidence>
<protein>
    <submittedName>
        <fullName evidence="1">Uncharacterized protein</fullName>
    </submittedName>
</protein>
<evidence type="ECO:0000313" key="2">
    <source>
        <dbReference type="Proteomes" id="UP001050808"/>
    </source>
</evidence>